<proteinExistence type="predicted"/>
<dbReference type="InterPro" id="IPR015797">
    <property type="entry name" value="NUDIX_hydrolase-like_dom_sf"/>
</dbReference>
<evidence type="ECO:0008006" key="2">
    <source>
        <dbReference type="Google" id="ProtNLM"/>
    </source>
</evidence>
<protein>
    <recommendedName>
        <fullName evidence="2">Nudix hydrolase domain-containing protein</fullName>
    </recommendedName>
</protein>
<sequence length="517" mass="58296">MAGPRVVDFNYINNQILVNDMVDIAAVPAAPGRPAVAAIPAPGAMLMFTYVNDGGNIELFIIKEGKDLREYNQIYNLGDPLYHMNPRPDNQPIDVPGGVHDRNSNYFQTRSLYFPPNIALLPIMLLYLNRVRKVDLINIHRYIGPRLTPIHLDPNGFDISLGGTIALSINNHIIPPSFRLKCKHRFYKPGGLKGFIGGTRKVGENVVPNAIREFMEETGIEGLLNKFNLRNDWDNQLIFHEAGFTDIGLNALGRNVIIYNCNNLEKRILERIYHSFRRDVGYPEFRRIAALPPLNPISHSSLVHFNTWLGGRPLAVALAPVVLLPLPAPVPALPLPLHAVNDRTILNANVALPVSRHGGYYAKYLKYKQKYQELKEKLNGGLIEPSALLPAGRFLDDDMHNASISRRWAESLLAGSINYAFQGNIIIFTDNRPLVTSIRDDRIIIGDDEYYFIENVNSAILNNLVNERLCRTIIRKIPVVDSLRFITLRELLDELRLRGVAVPVGIRVDVFYINRTI</sequence>
<name>A0A6C0H186_9ZZZZ</name>
<organism evidence="1">
    <name type="scientific">viral metagenome</name>
    <dbReference type="NCBI Taxonomy" id="1070528"/>
    <lineage>
        <taxon>unclassified sequences</taxon>
        <taxon>metagenomes</taxon>
        <taxon>organismal metagenomes</taxon>
    </lineage>
</organism>
<dbReference type="AlphaFoldDB" id="A0A6C0H186"/>
<evidence type="ECO:0000313" key="1">
    <source>
        <dbReference type="EMBL" id="QHT73996.1"/>
    </source>
</evidence>
<dbReference type="SUPFAM" id="SSF55811">
    <property type="entry name" value="Nudix"/>
    <property type="match status" value="1"/>
</dbReference>
<dbReference type="EMBL" id="MN739835">
    <property type="protein sequence ID" value="QHT73996.1"/>
    <property type="molecule type" value="Genomic_DNA"/>
</dbReference>
<reference evidence="1" key="1">
    <citation type="journal article" date="2020" name="Nature">
        <title>Giant virus diversity and host interactions through global metagenomics.</title>
        <authorList>
            <person name="Schulz F."/>
            <person name="Roux S."/>
            <person name="Paez-Espino D."/>
            <person name="Jungbluth S."/>
            <person name="Walsh D.A."/>
            <person name="Denef V.J."/>
            <person name="McMahon K.D."/>
            <person name="Konstantinidis K.T."/>
            <person name="Eloe-Fadrosh E.A."/>
            <person name="Kyrpides N.C."/>
            <person name="Woyke T."/>
        </authorList>
    </citation>
    <scope>NUCLEOTIDE SEQUENCE</scope>
    <source>
        <strain evidence="1">GVMAG-M-3300023179-4</strain>
    </source>
</reference>
<accession>A0A6C0H186</accession>